<dbReference type="OrthoDB" id="10261753at2759"/>
<dbReference type="Gene3D" id="1.25.40.540">
    <property type="entry name" value="TAP42-like family"/>
    <property type="match status" value="1"/>
</dbReference>
<dbReference type="Proteomes" id="UP000198372">
    <property type="component" value="Unassembled WGS sequence"/>
</dbReference>
<dbReference type="GO" id="GO:0051721">
    <property type="term" value="F:protein phosphatase 2A binding"/>
    <property type="evidence" value="ECO:0007669"/>
    <property type="project" value="TreeGrafter"/>
</dbReference>
<name>A0A238FAW2_9BASI</name>
<feature type="region of interest" description="Disordered" evidence="1">
    <location>
        <begin position="364"/>
        <end position="428"/>
    </location>
</feature>
<feature type="region of interest" description="Disordered" evidence="1">
    <location>
        <begin position="133"/>
        <end position="227"/>
    </location>
</feature>
<keyword evidence="3" id="KW-1185">Reference proteome</keyword>
<gene>
    <name evidence="2" type="ORF">BQ2448_2173</name>
</gene>
<reference evidence="3" key="1">
    <citation type="submission" date="2016-09" db="EMBL/GenBank/DDBJ databases">
        <authorList>
            <person name="Jeantristanb JTB J.-T."/>
            <person name="Ricardo R."/>
        </authorList>
    </citation>
    <scope>NUCLEOTIDE SEQUENCE [LARGE SCALE GENOMIC DNA]</scope>
</reference>
<dbReference type="Pfam" id="PF04177">
    <property type="entry name" value="TAP42"/>
    <property type="match status" value="1"/>
</dbReference>
<organism evidence="2 3">
    <name type="scientific">Microbotryum intermedium</name>
    <dbReference type="NCBI Taxonomy" id="269621"/>
    <lineage>
        <taxon>Eukaryota</taxon>
        <taxon>Fungi</taxon>
        <taxon>Dikarya</taxon>
        <taxon>Basidiomycota</taxon>
        <taxon>Pucciniomycotina</taxon>
        <taxon>Microbotryomycetes</taxon>
        <taxon>Microbotryales</taxon>
        <taxon>Microbotryaceae</taxon>
        <taxon>Microbotryum</taxon>
    </lineage>
</organism>
<sequence>MTNMSSNTDNEAASDLTLGQLLTRSLASANIVLNADSPNDLAIQNRIHSTLSDLKLCSSLISHLSILSLNETLEEVQTRDLRCLLVDALRAQLQVLVKTKGGVERMEWLQQAKTLFASYVALIDRYQVVPENQRSTFSGPQHATQDPTRRRESKIAQYKMEKEIKNKLDELRKRRNERRTKARSTRFSSTTSSSMTATTTSSSTTNPDSNDTDPIDDDSYDSDDDETEVARPLYIQLLLQHYVRAHAELASIEQELELLRHGMKMSDLPSGPSRSSSNGAQGKSREEEDDTSWRLDKVDRGTQEPLLDKEGKVLRPFTILPSTKSSTGGLLSTRLRLQSEVFRSGHRLPTMSIDEFLNQEQERGNILQGGGPSGSDAVDQARRDEQAEKEDDTQAGYDREERELRKAREWDDYRDAHRKGEGNMHNRG</sequence>
<feature type="region of interest" description="Disordered" evidence="1">
    <location>
        <begin position="264"/>
        <end position="309"/>
    </location>
</feature>
<feature type="compositionally biased region" description="Low complexity" evidence="1">
    <location>
        <begin position="185"/>
        <end position="209"/>
    </location>
</feature>
<feature type="compositionally biased region" description="Basic and acidic residues" evidence="1">
    <location>
        <begin position="283"/>
        <end position="309"/>
    </location>
</feature>
<feature type="compositionally biased region" description="Basic residues" evidence="1">
    <location>
        <begin position="173"/>
        <end position="184"/>
    </location>
</feature>
<feature type="compositionally biased region" description="Polar residues" evidence="1">
    <location>
        <begin position="133"/>
        <end position="146"/>
    </location>
</feature>
<evidence type="ECO:0000313" key="3">
    <source>
        <dbReference type="Proteomes" id="UP000198372"/>
    </source>
</evidence>
<dbReference type="EMBL" id="FMSP01000004">
    <property type="protein sequence ID" value="SCV69153.1"/>
    <property type="molecule type" value="Genomic_DNA"/>
</dbReference>
<protein>
    <submittedName>
        <fullName evidence="2">BQ2448_2173 protein</fullName>
    </submittedName>
</protein>
<proteinExistence type="predicted"/>
<dbReference type="InterPro" id="IPR038511">
    <property type="entry name" value="TAP42/TAP46-like_sf"/>
</dbReference>
<dbReference type="PANTHER" id="PTHR10933">
    <property type="entry name" value="IMMUNOGLOBULIN-BINDING PROTEIN 1"/>
    <property type="match status" value="1"/>
</dbReference>
<feature type="compositionally biased region" description="Low complexity" evidence="1">
    <location>
        <begin position="266"/>
        <end position="277"/>
    </location>
</feature>
<dbReference type="STRING" id="269621.A0A238FAW2"/>
<feature type="compositionally biased region" description="Acidic residues" evidence="1">
    <location>
        <begin position="210"/>
        <end position="227"/>
    </location>
</feature>
<dbReference type="GO" id="GO:0009966">
    <property type="term" value="P:regulation of signal transduction"/>
    <property type="evidence" value="ECO:0007669"/>
    <property type="project" value="InterPro"/>
</dbReference>
<evidence type="ECO:0000313" key="2">
    <source>
        <dbReference type="EMBL" id="SCV69153.1"/>
    </source>
</evidence>
<feature type="compositionally biased region" description="Basic and acidic residues" evidence="1">
    <location>
        <begin position="147"/>
        <end position="172"/>
    </location>
</feature>
<dbReference type="GO" id="GO:0005829">
    <property type="term" value="C:cytosol"/>
    <property type="evidence" value="ECO:0007669"/>
    <property type="project" value="TreeGrafter"/>
</dbReference>
<feature type="compositionally biased region" description="Basic and acidic residues" evidence="1">
    <location>
        <begin position="397"/>
        <end position="428"/>
    </location>
</feature>
<dbReference type="PANTHER" id="PTHR10933:SF9">
    <property type="entry name" value="IMMUNOGLOBULIN-BINDING PROTEIN 1"/>
    <property type="match status" value="1"/>
</dbReference>
<dbReference type="GO" id="GO:0035303">
    <property type="term" value="P:regulation of dephosphorylation"/>
    <property type="evidence" value="ECO:0007669"/>
    <property type="project" value="TreeGrafter"/>
</dbReference>
<dbReference type="InterPro" id="IPR007304">
    <property type="entry name" value="TAP46-like"/>
</dbReference>
<dbReference type="AlphaFoldDB" id="A0A238FAW2"/>
<evidence type="ECO:0000256" key="1">
    <source>
        <dbReference type="SAM" id="MobiDB-lite"/>
    </source>
</evidence>
<accession>A0A238FAW2</accession>